<keyword evidence="1 4" id="KW-0479">Metal-binding</keyword>
<feature type="domain" description="LIM zinc-binding" evidence="6">
    <location>
        <begin position="4"/>
        <end position="64"/>
    </location>
</feature>
<dbReference type="GO" id="GO:0046872">
    <property type="term" value="F:metal ion binding"/>
    <property type="evidence" value="ECO:0007669"/>
    <property type="project" value="UniProtKB-KW"/>
</dbReference>
<evidence type="ECO:0000256" key="5">
    <source>
        <dbReference type="SAM" id="MobiDB-lite"/>
    </source>
</evidence>
<evidence type="ECO:0000256" key="3">
    <source>
        <dbReference type="ARBA" id="ARBA00023038"/>
    </source>
</evidence>
<protein>
    <recommendedName>
        <fullName evidence="6">LIM zinc-binding domain-containing protein</fullName>
    </recommendedName>
</protein>
<dbReference type="Gene3D" id="2.10.110.10">
    <property type="entry name" value="Cysteine Rich Protein"/>
    <property type="match status" value="1"/>
</dbReference>
<gene>
    <name evidence="7" type="ORF">PYW07_011333</name>
</gene>
<evidence type="ECO:0000256" key="1">
    <source>
        <dbReference type="ARBA" id="ARBA00022723"/>
    </source>
</evidence>
<organism evidence="7 8">
    <name type="scientific">Mythimna separata</name>
    <name type="common">Oriental armyworm</name>
    <name type="synonym">Pseudaletia separata</name>
    <dbReference type="NCBI Taxonomy" id="271217"/>
    <lineage>
        <taxon>Eukaryota</taxon>
        <taxon>Metazoa</taxon>
        <taxon>Ecdysozoa</taxon>
        <taxon>Arthropoda</taxon>
        <taxon>Hexapoda</taxon>
        <taxon>Insecta</taxon>
        <taxon>Pterygota</taxon>
        <taxon>Neoptera</taxon>
        <taxon>Endopterygota</taxon>
        <taxon>Lepidoptera</taxon>
        <taxon>Glossata</taxon>
        <taxon>Ditrysia</taxon>
        <taxon>Noctuoidea</taxon>
        <taxon>Noctuidae</taxon>
        <taxon>Noctuinae</taxon>
        <taxon>Hadenini</taxon>
        <taxon>Mythimna</taxon>
    </lineage>
</organism>
<dbReference type="Proteomes" id="UP001231518">
    <property type="component" value="Chromosome 28"/>
</dbReference>
<keyword evidence="8" id="KW-1185">Reference proteome</keyword>
<keyword evidence="3 4" id="KW-0440">LIM domain</keyword>
<evidence type="ECO:0000256" key="4">
    <source>
        <dbReference type="PROSITE-ProRule" id="PRU00125"/>
    </source>
</evidence>
<comment type="caution">
    <text evidence="7">The sequence shown here is derived from an EMBL/GenBank/DDBJ whole genome shotgun (WGS) entry which is preliminary data.</text>
</comment>
<dbReference type="EMBL" id="JARGEI010000027">
    <property type="protein sequence ID" value="KAJ8707656.1"/>
    <property type="molecule type" value="Genomic_DNA"/>
</dbReference>
<name>A0AAD8DM22_MYTSE</name>
<evidence type="ECO:0000259" key="6">
    <source>
        <dbReference type="PROSITE" id="PS50023"/>
    </source>
</evidence>
<dbReference type="AlphaFoldDB" id="A0AAD8DM22"/>
<evidence type="ECO:0000256" key="2">
    <source>
        <dbReference type="ARBA" id="ARBA00022833"/>
    </source>
</evidence>
<dbReference type="PROSITE" id="PS50023">
    <property type="entry name" value="LIM_DOMAIN_2"/>
    <property type="match status" value="1"/>
</dbReference>
<keyword evidence="2 4" id="KW-0862">Zinc</keyword>
<evidence type="ECO:0000313" key="7">
    <source>
        <dbReference type="EMBL" id="KAJ8707656.1"/>
    </source>
</evidence>
<accession>A0AAD8DM22</accession>
<dbReference type="InterPro" id="IPR001781">
    <property type="entry name" value="Znf_LIM"/>
</dbReference>
<sequence>MACELCEHCQSPVSREDKVTVREGFSYHKRCHKCYVCSETNLQNAEVFKGVIFCNSCAQRIFQGCSTARRTKTMLTGRGRRNRSKSHRRERDKARYFERMPNRSRDGVIELARLVGSNSESDDPKEQKQKKPNISALSAHVFDVEKNTHVENCFYFQTVDNMKRASPEMGTNTDVTQELLKSIVPEYEKVKRGPPPPLPQRRRQHSYRKRETYESVKTKPTCSDLRIAELGISTEIANMALRKASEVPVAANSNTRVRASPSYTLSVVKMKSAETKSDEDADWVDSAYSTIEESDTSRNVMDRRLGSILTMPLRLFKKHILQRSSLVSVLMSDEQNISLVSRMKQILHEEAVKHQVRGIRRLYSTINRHNPPCKLGWVSLASKVPRDSNVCSCSYGKRCKHFRNSHSYRCMRAQAMKLAGPTHSELAYLRTKIKNIIAPEFIRNMLTRPNIPAIKMSAACQNSCSLK</sequence>
<feature type="region of interest" description="Disordered" evidence="5">
    <location>
        <begin position="189"/>
        <end position="215"/>
    </location>
</feature>
<dbReference type="SMART" id="SM00132">
    <property type="entry name" value="LIM"/>
    <property type="match status" value="1"/>
</dbReference>
<evidence type="ECO:0000313" key="8">
    <source>
        <dbReference type="Proteomes" id="UP001231518"/>
    </source>
</evidence>
<dbReference type="CDD" id="cd08368">
    <property type="entry name" value="LIM"/>
    <property type="match status" value="1"/>
</dbReference>
<proteinExistence type="predicted"/>
<reference evidence="7" key="1">
    <citation type="submission" date="2023-03" db="EMBL/GenBank/DDBJ databases">
        <title>Chromosome-level genomes of two armyworms, Mythimna separata and Mythimna loreyi, provide insights into the biosynthesis and reception of sex pheromones.</title>
        <authorList>
            <person name="Zhao H."/>
        </authorList>
    </citation>
    <scope>NUCLEOTIDE SEQUENCE</scope>
    <source>
        <strain evidence="7">BeijingLab</strain>
        <tissue evidence="7">Pupa</tissue>
    </source>
</reference>